<dbReference type="Proteomes" id="UP000011744">
    <property type="component" value="Unassembled WGS sequence"/>
</dbReference>
<dbReference type="EMBL" id="AONQ01000009">
    <property type="protein sequence ID" value="EME71090.1"/>
    <property type="molecule type" value="Genomic_DNA"/>
</dbReference>
<accession>M2Z9L9</accession>
<dbReference type="STRING" id="1244869.H261_04992"/>
<evidence type="ECO:0008006" key="9">
    <source>
        <dbReference type="Google" id="ProtNLM"/>
    </source>
</evidence>
<keyword evidence="3 6" id="KW-0812">Transmembrane</keyword>
<comment type="subcellular location">
    <subcellularLocation>
        <location evidence="1">Cell membrane</location>
        <topology evidence="1">Multi-pass membrane protein</topology>
    </subcellularLocation>
</comment>
<feature type="transmembrane region" description="Helical" evidence="6">
    <location>
        <begin position="76"/>
        <end position="96"/>
    </location>
</feature>
<evidence type="ECO:0000256" key="1">
    <source>
        <dbReference type="ARBA" id="ARBA00004651"/>
    </source>
</evidence>
<evidence type="ECO:0000256" key="2">
    <source>
        <dbReference type="ARBA" id="ARBA00022475"/>
    </source>
</evidence>
<evidence type="ECO:0000256" key="6">
    <source>
        <dbReference type="SAM" id="Phobius"/>
    </source>
</evidence>
<protein>
    <recommendedName>
        <fullName evidence="9">Cytochrome C oxidase subunit IV</fullName>
    </recommendedName>
</protein>
<dbReference type="AlphaFoldDB" id="M2Z9L9"/>
<gene>
    <name evidence="7" type="ORF">H261_04992</name>
</gene>
<keyword evidence="8" id="KW-1185">Reference proteome</keyword>
<dbReference type="PATRIC" id="fig|1244869.3.peg.1003"/>
<evidence type="ECO:0000313" key="8">
    <source>
        <dbReference type="Proteomes" id="UP000011744"/>
    </source>
</evidence>
<proteinExistence type="predicted"/>
<feature type="transmembrane region" description="Helical" evidence="6">
    <location>
        <begin position="15"/>
        <end position="33"/>
    </location>
</feature>
<evidence type="ECO:0000256" key="3">
    <source>
        <dbReference type="ARBA" id="ARBA00022692"/>
    </source>
</evidence>
<keyword evidence="2" id="KW-1003">Cell membrane</keyword>
<name>M2Z9L9_9PROT</name>
<dbReference type="Pfam" id="PF03626">
    <property type="entry name" value="COX4_pro"/>
    <property type="match status" value="1"/>
</dbReference>
<dbReference type="OrthoDB" id="7365290at2"/>
<keyword evidence="5 6" id="KW-0472">Membrane</keyword>
<organism evidence="7 8">
    <name type="scientific">Paramagnetospirillum caucaseum</name>
    <dbReference type="NCBI Taxonomy" id="1244869"/>
    <lineage>
        <taxon>Bacteria</taxon>
        <taxon>Pseudomonadati</taxon>
        <taxon>Pseudomonadota</taxon>
        <taxon>Alphaproteobacteria</taxon>
        <taxon>Rhodospirillales</taxon>
        <taxon>Magnetospirillaceae</taxon>
        <taxon>Paramagnetospirillum</taxon>
    </lineage>
</organism>
<reference evidence="7 8" key="1">
    <citation type="journal article" date="2014" name="Genome Announc.">
        <title>Draft Genome Sequence of Magnetospirillum sp. Strain SO-1, a Freshwater Magnetotactic Bacterium Isolated from the Ol'khovka River, Russia.</title>
        <authorList>
            <person name="Grouzdev D.S."/>
            <person name="Dziuba M.V."/>
            <person name="Sukhacheva M.S."/>
            <person name="Mardanov A.V."/>
            <person name="Beletskiy A.V."/>
            <person name="Kuznetsov B.B."/>
            <person name="Skryabin K.G."/>
        </authorList>
    </citation>
    <scope>NUCLEOTIDE SEQUENCE [LARGE SCALE GENOMIC DNA]</scope>
    <source>
        <strain evidence="7 8">SO-1</strain>
    </source>
</reference>
<feature type="transmembrane region" description="Helical" evidence="6">
    <location>
        <begin position="40"/>
        <end position="56"/>
    </location>
</feature>
<evidence type="ECO:0000256" key="5">
    <source>
        <dbReference type="ARBA" id="ARBA00023136"/>
    </source>
</evidence>
<dbReference type="InterPro" id="IPR005171">
    <property type="entry name" value="Cyt_c_oxidase_su4_prok"/>
</dbReference>
<dbReference type="GO" id="GO:0005886">
    <property type="term" value="C:plasma membrane"/>
    <property type="evidence" value="ECO:0007669"/>
    <property type="project" value="UniProtKB-SubCell"/>
</dbReference>
<dbReference type="RefSeq" id="WP_008615008.1">
    <property type="nucleotide sequence ID" value="NZ_AONQ01000009.1"/>
</dbReference>
<comment type="caution">
    <text evidence="7">The sequence shown here is derived from an EMBL/GenBank/DDBJ whole genome shotgun (WGS) entry which is preliminary data.</text>
</comment>
<keyword evidence="4 6" id="KW-1133">Transmembrane helix</keyword>
<evidence type="ECO:0000256" key="4">
    <source>
        <dbReference type="ARBA" id="ARBA00022989"/>
    </source>
</evidence>
<evidence type="ECO:0000313" key="7">
    <source>
        <dbReference type="EMBL" id="EME71090.1"/>
    </source>
</evidence>
<sequence length="98" mass="10629">MSKETHSVWARRLDHAWMILAGLTIVSVVAAMLSPPGQRTSLLSVVVALVASFIKARQVLDHFLDLRRAGSGWQGLFNGLLLTVLGTCLALYLAALSR</sequence>